<feature type="region of interest" description="Disordered" evidence="16">
    <location>
        <begin position="250"/>
        <end position="278"/>
    </location>
</feature>
<dbReference type="FunFam" id="3.30.930.10:FF:000038">
    <property type="entry name" value="Aspartate--tRNA ligase"/>
    <property type="match status" value="1"/>
</dbReference>
<evidence type="ECO:0000256" key="6">
    <source>
        <dbReference type="ARBA" id="ARBA00022490"/>
    </source>
</evidence>
<keyword evidence="20" id="KW-1185">Reference proteome</keyword>
<dbReference type="CDD" id="cd04320">
    <property type="entry name" value="AspRS_cyto_N"/>
    <property type="match status" value="1"/>
</dbReference>
<keyword evidence="6" id="KW-0963">Cytoplasm</keyword>
<dbReference type="InterPro" id="IPR014758">
    <property type="entry name" value="Met-tRNA_synth"/>
</dbReference>
<comment type="catalytic activity">
    <reaction evidence="13">
        <text>tRNA(Asp) + L-aspartate + ATP = L-aspartyl-tRNA(Asp) + AMP + diphosphate</text>
        <dbReference type="Rhea" id="RHEA:19649"/>
        <dbReference type="Rhea" id="RHEA-COMP:9660"/>
        <dbReference type="Rhea" id="RHEA-COMP:9678"/>
        <dbReference type="ChEBI" id="CHEBI:29991"/>
        <dbReference type="ChEBI" id="CHEBI:30616"/>
        <dbReference type="ChEBI" id="CHEBI:33019"/>
        <dbReference type="ChEBI" id="CHEBI:78442"/>
        <dbReference type="ChEBI" id="CHEBI:78516"/>
        <dbReference type="ChEBI" id="CHEBI:456215"/>
        <dbReference type="EC" id="6.1.1.12"/>
    </reaction>
</comment>
<evidence type="ECO:0000256" key="1">
    <source>
        <dbReference type="ARBA" id="ARBA00004496"/>
    </source>
</evidence>
<dbReference type="Pfam" id="PF09924">
    <property type="entry name" value="LPG_synthase_C"/>
    <property type="match status" value="1"/>
</dbReference>
<keyword evidence="7 19" id="KW-0436">Ligase</keyword>
<dbReference type="CDD" id="cd00814">
    <property type="entry name" value="MetRS_core"/>
    <property type="match status" value="1"/>
</dbReference>
<dbReference type="GO" id="GO:0046983">
    <property type="term" value="F:protein dimerization activity"/>
    <property type="evidence" value="ECO:0007669"/>
    <property type="project" value="InterPro"/>
</dbReference>
<dbReference type="GO" id="GO:0005524">
    <property type="term" value="F:ATP binding"/>
    <property type="evidence" value="ECO:0007669"/>
    <property type="project" value="UniProtKB-KW"/>
</dbReference>
<dbReference type="NCBIfam" id="TIGR00458">
    <property type="entry name" value="aspS_nondisc"/>
    <property type="match status" value="1"/>
</dbReference>
<dbReference type="InterPro" id="IPR033911">
    <property type="entry name" value="MetRS_core"/>
</dbReference>
<evidence type="ECO:0000256" key="7">
    <source>
        <dbReference type="ARBA" id="ARBA00022598"/>
    </source>
</evidence>
<dbReference type="Gene3D" id="1.10.1040.10">
    <property type="entry name" value="N-(1-d-carboxylethyl)-l-norvaline Dehydrogenase, domain 2"/>
    <property type="match status" value="1"/>
</dbReference>
<dbReference type="InterPro" id="IPR009080">
    <property type="entry name" value="tRNAsynth_Ia_anticodon-bd"/>
</dbReference>
<proteinExistence type="inferred from homology"/>
<dbReference type="Gene3D" id="3.40.50.620">
    <property type="entry name" value="HUPs"/>
    <property type="match status" value="1"/>
</dbReference>
<evidence type="ECO:0000256" key="9">
    <source>
        <dbReference type="ARBA" id="ARBA00022840"/>
    </source>
</evidence>
<dbReference type="InterPro" id="IPR002312">
    <property type="entry name" value="Asp/Asn-tRNA-synth_IIb"/>
</dbReference>
<accession>A0AAF0ETK6</accession>
<dbReference type="GO" id="GO:0005829">
    <property type="term" value="C:cytosol"/>
    <property type="evidence" value="ECO:0007669"/>
    <property type="project" value="TreeGrafter"/>
</dbReference>
<dbReference type="InterPro" id="IPR012340">
    <property type="entry name" value="NA-bd_OB-fold"/>
</dbReference>
<feature type="compositionally biased region" description="Low complexity" evidence="16">
    <location>
        <begin position="41"/>
        <end position="53"/>
    </location>
</feature>
<feature type="compositionally biased region" description="Polar residues" evidence="16">
    <location>
        <begin position="261"/>
        <end position="272"/>
    </location>
</feature>
<gene>
    <name evidence="19" type="ORF">MCUN1_001146</name>
</gene>
<dbReference type="Gene3D" id="3.40.50.720">
    <property type="entry name" value="NAD(P)-binding Rossmann-like Domain"/>
    <property type="match status" value="1"/>
</dbReference>
<dbReference type="Gene3D" id="2.170.220.10">
    <property type="match status" value="1"/>
</dbReference>
<dbReference type="HAMAP" id="MF_02075">
    <property type="entry name" value="Asp_tRNA_synth_type2"/>
    <property type="match status" value="1"/>
</dbReference>
<dbReference type="NCBIfam" id="TIGR00398">
    <property type="entry name" value="metG"/>
    <property type="match status" value="1"/>
</dbReference>
<dbReference type="Gene3D" id="1.10.730.10">
    <property type="entry name" value="Isoleucyl-tRNA Synthetase, Domain 1"/>
    <property type="match status" value="1"/>
</dbReference>
<dbReference type="InterPro" id="IPR036638">
    <property type="entry name" value="HLH_DNA-bd_sf"/>
</dbReference>
<feature type="compositionally biased region" description="Low complexity" evidence="16">
    <location>
        <begin position="1399"/>
        <end position="1413"/>
    </location>
</feature>
<dbReference type="CDD" id="cd00776">
    <property type="entry name" value="AsxRS_core"/>
    <property type="match status" value="1"/>
</dbReference>
<dbReference type="Pfam" id="PF08546">
    <property type="entry name" value="ApbA_C"/>
    <property type="match status" value="1"/>
</dbReference>
<feature type="domain" description="BHLH" evidence="18">
    <location>
        <begin position="1289"/>
        <end position="1363"/>
    </location>
</feature>
<dbReference type="SUPFAM" id="SSF52374">
    <property type="entry name" value="Nucleotidylyl transferase"/>
    <property type="match status" value="1"/>
</dbReference>
<dbReference type="Pfam" id="PF09334">
    <property type="entry name" value="tRNA-synt_1g"/>
    <property type="match status" value="1"/>
</dbReference>
<dbReference type="InterPro" id="IPR045864">
    <property type="entry name" value="aa-tRNA-synth_II/BPL/LPL"/>
</dbReference>
<dbReference type="FunFam" id="1.10.1040.10:FF:000017">
    <property type="entry name" value="2-dehydropantoate 2-reductase"/>
    <property type="match status" value="1"/>
</dbReference>
<evidence type="ECO:0000313" key="19">
    <source>
        <dbReference type="EMBL" id="WFD34307.1"/>
    </source>
</evidence>
<evidence type="ECO:0000256" key="5">
    <source>
        <dbReference type="ARBA" id="ARBA00012841"/>
    </source>
</evidence>
<dbReference type="PROSITE" id="PS50888">
    <property type="entry name" value="BHLH"/>
    <property type="match status" value="1"/>
</dbReference>
<dbReference type="SMART" id="SM00353">
    <property type="entry name" value="HLH"/>
    <property type="match status" value="1"/>
</dbReference>
<comment type="subcellular location">
    <subcellularLocation>
        <location evidence="1">Cytoplasm</location>
    </subcellularLocation>
</comment>
<evidence type="ECO:0000256" key="14">
    <source>
        <dbReference type="ARBA" id="ARBA00068817"/>
    </source>
</evidence>
<dbReference type="EC" id="6.1.1.12" evidence="5"/>
<evidence type="ECO:0000259" key="17">
    <source>
        <dbReference type="PROSITE" id="PS50862"/>
    </source>
</evidence>
<dbReference type="SUPFAM" id="SSF50249">
    <property type="entry name" value="Nucleic acid-binding proteins"/>
    <property type="match status" value="1"/>
</dbReference>
<feature type="region of interest" description="Disordered" evidence="16">
    <location>
        <begin position="1273"/>
        <end position="1299"/>
    </location>
</feature>
<dbReference type="Pfam" id="PF02558">
    <property type="entry name" value="ApbA"/>
    <property type="match status" value="1"/>
</dbReference>
<dbReference type="InterPro" id="IPR013752">
    <property type="entry name" value="KPA_reductase"/>
</dbReference>
<evidence type="ECO:0000256" key="2">
    <source>
        <dbReference type="ARBA" id="ARBA00005312"/>
    </source>
</evidence>
<evidence type="ECO:0000313" key="20">
    <source>
        <dbReference type="Proteomes" id="UP001219933"/>
    </source>
</evidence>
<dbReference type="GO" id="GO:0003723">
    <property type="term" value="F:RNA binding"/>
    <property type="evidence" value="ECO:0007669"/>
    <property type="project" value="TreeGrafter"/>
</dbReference>
<dbReference type="GO" id="GO:0017101">
    <property type="term" value="C:aminoacyl-tRNA synthetase multienzyme complex"/>
    <property type="evidence" value="ECO:0007669"/>
    <property type="project" value="TreeGrafter"/>
</dbReference>
<dbReference type="PRINTS" id="PR01042">
    <property type="entry name" value="TRNASYNTHASP"/>
</dbReference>
<dbReference type="InterPro" id="IPR013332">
    <property type="entry name" value="KPR_N"/>
</dbReference>
<keyword evidence="8" id="KW-0547">Nucleotide-binding</keyword>
<evidence type="ECO:0000256" key="13">
    <source>
        <dbReference type="ARBA" id="ARBA00047904"/>
    </source>
</evidence>
<keyword evidence="11" id="KW-0030">Aminoacyl-tRNA synthetase</keyword>
<dbReference type="InterPro" id="IPR011598">
    <property type="entry name" value="bHLH_dom"/>
</dbReference>
<dbReference type="GO" id="GO:0004825">
    <property type="term" value="F:methionine-tRNA ligase activity"/>
    <property type="evidence" value="ECO:0007669"/>
    <property type="project" value="UniProtKB-EC"/>
</dbReference>
<evidence type="ECO:0000256" key="4">
    <source>
        <dbReference type="ARBA" id="ARBA00012838"/>
    </source>
</evidence>
<comment type="catalytic activity">
    <reaction evidence="12">
        <text>tRNA(Met) + L-methionine + ATP = L-methionyl-tRNA(Met) + AMP + diphosphate</text>
        <dbReference type="Rhea" id="RHEA:13481"/>
        <dbReference type="Rhea" id="RHEA-COMP:9667"/>
        <dbReference type="Rhea" id="RHEA-COMP:9698"/>
        <dbReference type="ChEBI" id="CHEBI:30616"/>
        <dbReference type="ChEBI" id="CHEBI:33019"/>
        <dbReference type="ChEBI" id="CHEBI:57844"/>
        <dbReference type="ChEBI" id="CHEBI:78442"/>
        <dbReference type="ChEBI" id="CHEBI:78530"/>
        <dbReference type="ChEBI" id="CHEBI:456215"/>
        <dbReference type="EC" id="6.1.1.10"/>
    </reaction>
</comment>
<sequence length="2001" mass="223939">MPTTSQSSDGGSNSGGSSPLAPLQRSRTLFSNLFSRRMRLRSGTSSSRSSSQSTLLDRDERREKREQEKYEFALQVQLRRRLSEEAAAQNETPEQRQHYGRFGLYNIEHTPHNAIDEIARADLLAENDPTAGGLVGQERTLRARIHVTREMGASFAFVVLRSHRSTLQGVLREDDNVTSHMLNWTKRLPSESLVTVHGIVQLPPEPVTGCSISHLELRLSQVHLISENIETLPFSVYVAERSNHMHLEDHPELEDDYPEASSPQTSLSSRHSVASAHGPPVITQRTRLRNRLIDLRTPTTQAIFRVQSKVCSAFRSYLEERDFLEIHTPKLQGGASESGSSVFQLGYFGRKAFLAQSPQLYKQMCITSDFGRVYEIGPVFRAENSNTPRHLTEYTGLDLEMEVNHYYDAMFLIDGMLKHIFATLRDRCGPEIEYIREQYPSTEFKWLDETLVLPFGDGVEMLRASGFREEDGSEPDPFEDLSTPAEQRLGALVRERFGTDYYILDKFPVSARPFYALSDEHDNRRTNSFDIFVRGQEICTGGQRIHSYELLSHRINELGIDRNGLQEYLDAFRLGAPPHAGCGIGLERFVMLYLNLDDIRLASMFYRDPKSFAERNVHVLRHTDASTAPPPWRDSFGEHELQPLEKLIANYGDSSNTAWLDGRFEVWRERNCGAAVGFAARRGYALIVGNPLCDRSQISMVIGQFLAYLSQRHLKPVWLMVGEHVEECLSSNYGWCSLTCTADQRIVDIRKNDARHDPEVQRKIRHAKKEGVSIQEFSLNEKVSGKLQEEVDKRIQDWLSSRKGAQARLTQVQPWTDQEHRRYYFARDADGQLCCMVVLAQLGSEFGFQVKWAISFPDAPSGAIEYTIMHALDTVAGSPITFGTAATSRVTAVHGLSSVAFRVLSSVYNNFAEKLHLLNKGDFREKLGAVNDPTYICYPKHGLSMLGVRNLIDFFRDYCRPYVVSDPNDTYVAVVARSNYQAIVDGGIELRTHSFGDYKFTPNAVYSRVDDAAGTEWDYVLVATKALDNVATAEMVAPVVKPTTAVVIIQNGIAIEEPFRARFPDSPIISAVAIVSSEMIAPNVLKQNRWTRLDIGPYVNISGTPATPEEEMLVAAGDEACKRLSAIFAEAGISDAEVHDVRELQFVRWHKLMINGILNPSGVLSGCRAGADMLSDEPLRAFIYAGMNEVKAAGERVLGAQMPESFASAERIIASIERNKGGRSSMVQDWEAGRQLELDAILRLPLEVAQKHGAEMPRVQSLYALLQSYPDGPGAQSSSSASSGKRTLSRKTEHSVIERRRREKINDRLVCLQRTVPACRDKAVELLRRRSPDDEDIDERISSEMVLEKLCIITHAVEYIEELQTQLEAYRARGAGSPMPVERKACTHKAAGESDSEESSSAAEASQAETPETPEARKTTPHEGSIASQPPNTCVDPPPYDTIQHDTRHARPHGPIPPIQVHMHAPFAPVPYYVTTPIYYVNAEPHIGHLHSNVLADVLCRYSALRHNGYSPGTRPQGAPPVRPLLATGTDEHGLKIQRAAEARGEAPADLCSRVSQRFRALADASAMDYTTFTRTSDARHVATATHFWRAIADKGFIYVGRHEGWYAVSDEAFYPESQVRQVTLPSGETYHEAIESGQRVEWTAEDNYKFRLSDMQGPLVEWLEANPEVIQPRGMYDRILAEVKSGLADLSVSRPRSRLHWGVPVPGDPSHTMYVWIEALANYLTAVGYPHTTHAWPADVHVVGKDIVRFHAVYWPALLMAAGLPLPRQIVAHAHWTVERMKMSKSKGNSVDPFAAIDEFGVDAVRFFLMRVGGNVATDADYSSTMLAEFQRKYLQGQLGNLLSRVLAPKIQSRLAPLAVDGRLAQPDVSDTFHDSLRGLPALFDRHMSRLEISKALAAAFEVVAAANERVQRAAPWAADTPLTQVHAAVYDSVETLRAVGTLLQPFMPAPMSRLLDVLHVPREERSSWDSFVEQDQLRLRTEIPLRTEPGKIAPLFPRL</sequence>
<dbReference type="Gene3D" id="2.40.50.140">
    <property type="entry name" value="Nucleic acid-binding proteins"/>
    <property type="match status" value="1"/>
</dbReference>
<name>A0AAF0ETK6_9BASI</name>
<feature type="compositionally biased region" description="Low complexity" evidence="16">
    <location>
        <begin position="1"/>
        <end position="18"/>
    </location>
</feature>
<protein>
    <recommendedName>
        <fullName evidence="15">Probable aspartate--tRNA ligase, cytoplasmic</fullName>
        <ecNumber evidence="4">6.1.1.10</ecNumber>
        <ecNumber evidence="5">6.1.1.12</ecNumber>
    </recommendedName>
    <alternativeName>
        <fullName evidence="14">Probable methionine--tRNA ligase, mitochondrial</fullName>
    </alternativeName>
</protein>
<evidence type="ECO:0000256" key="15">
    <source>
        <dbReference type="ARBA" id="ARBA00070516"/>
    </source>
</evidence>
<dbReference type="GO" id="GO:0006431">
    <property type="term" value="P:methionyl-tRNA aminoacylation"/>
    <property type="evidence" value="ECO:0007669"/>
    <property type="project" value="InterPro"/>
</dbReference>
<dbReference type="GO" id="GO:0005739">
    <property type="term" value="C:mitochondrion"/>
    <property type="evidence" value="ECO:0007669"/>
    <property type="project" value="UniProtKB-ARBA"/>
</dbReference>
<dbReference type="InterPro" id="IPR014729">
    <property type="entry name" value="Rossmann-like_a/b/a_fold"/>
</dbReference>
<evidence type="ECO:0000259" key="18">
    <source>
        <dbReference type="PROSITE" id="PS50888"/>
    </source>
</evidence>
<dbReference type="Pfam" id="PF00010">
    <property type="entry name" value="HLH"/>
    <property type="match status" value="1"/>
</dbReference>
<evidence type="ECO:0000256" key="3">
    <source>
        <dbReference type="ARBA" id="ARBA00005594"/>
    </source>
</evidence>
<organism evidence="19 20">
    <name type="scientific">Malassezia cuniculi</name>
    <dbReference type="NCBI Taxonomy" id="948313"/>
    <lineage>
        <taxon>Eukaryota</taxon>
        <taxon>Fungi</taxon>
        <taxon>Dikarya</taxon>
        <taxon>Basidiomycota</taxon>
        <taxon>Ustilaginomycotina</taxon>
        <taxon>Malasseziomycetes</taxon>
        <taxon>Malasseziales</taxon>
        <taxon>Malasseziaceae</taxon>
        <taxon>Malassezia</taxon>
    </lineage>
</organism>
<keyword evidence="9" id="KW-0067">ATP-binding</keyword>
<evidence type="ECO:0000256" key="8">
    <source>
        <dbReference type="ARBA" id="ARBA00022741"/>
    </source>
</evidence>
<dbReference type="PANTHER" id="PTHR43450:SF2">
    <property type="entry name" value="ASPARTATE--TRNA LIGASE"/>
    <property type="match status" value="1"/>
</dbReference>
<feature type="compositionally biased region" description="Basic and acidic residues" evidence="16">
    <location>
        <begin position="1290"/>
        <end position="1299"/>
    </location>
</feature>
<comment type="similarity">
    <text evidence="2">Belongs to the class-II aminoacyl-tRNA synthetase family. Type 2 subfamily.</text>
</comment>
<dbReference type="EC" id="6.1.1.10" evidence="4"/>
<dbReference type="PROSITE" id="PS50862">
    <property type="entry name" value="AA_TRNA_LIGASE_II"/>
    <property type="match status" value="1"/>
</dbReference>
<dbReference type="PANTHER" id="PTHR43450">
    <property type="entry name" value="ASPARTYL-TRNA SYNTHETASE"/>
    <property type="match status" value="1"/>
</dbReference>
<dbReference type="Pfam" id="PF00152">
    <property type="entry name" value="tRNA-synt_2"/>
    <property type="match status" value="1"/>
</dbReference>
<dbReference type="SUPFAM" id="SSF48179">
    <property type="entry name" value="6-phosphogluconate dehydrogenase C-terminal domain-like"/>
    <property type="match status" value="1"/>
</dbReference>
<dbReference type="SUPFAM" id="SSF55681">
    <property type="entry name" value="Class II aaRS and biotin synthetases"/>
    <property type="match status" value="1"/>
</dbReference>
<dbReference type="FunFam" id="2.170.220.10:FF:000001">
    <property type="entry name" value="methionine--tRNA ligase, mitochondrial"/>
    <property type="match status" value="1"/>
</dbReference>
<dbReference type="SUPFAM" id="SSF47323">
    <property type="entry name" value="Anticodon-binding domain of a subclass of class I aminoacyl-tRNA synthetases"/>
    <property type="match status" value="1"/>
</dbReference>
<dbReference type="InterPro" id="IPR004523">
    <property type="entry name" value="Asp-tRNA_synthase_2"/>
</dbReference>
<reference evidence="19" key="1">
    <citation type="submission" date="2023-03" db="EMBL/GenBank/DDBJ databases">
        <title>Mating type loci evolution in Malassezia.</title>
        <authorList>
            <person name="Coelho M.A."/>
        </authorList>
    </citation>
    <scope>NUCLEOTIDE SEQUENCE</scope>
    <source>
        <strain evidence="19">CBS 11721</strain>
    </source>
</reference>
<dbReference type="Gene3D" id="4.10.280.10">
    <property type="entry name" value="Helix-loop-helix DNA-binding domain"/>
    <property type="match status" value="1"/>
</dbReference>
<evidence type="ECO:0000256" key="10">
    <source>
        <dbReference type="ARBA" id="ARBA00022917"/>
    </source>
</evidence>
<dbReference type="Gene3D" id="3.30.930.10">
    <property type="entry name" value="Bira Bifunctional Protein, Domain 2"/>
    <property type="match status" value="1"/>
</dbReference>
<keyword evidence="10" id="KW-0648">Protein biosynthesis</keyword>
<dbReference type="GO" id="GO:0006422">
    <property type="term" value="P:aspartyl-tRNA aminoacylation"/>
    <property type="evidence" value="ECO:0007669"/>
    <property type="project" value="InterPro"/>
</dbReference>
<dbReference type="Proteomes" id="UP001219933">
    <property type="component" value="Chromosome 2"/>
</dbReference>
<feature type="domain" description="Aminoacyl-transfer RNA synthetases class-II family profile" evidence="17">
    <location>
        <begin position="304"/>
        <end position="609"/>
    </location>
</feature>
<dbReference type="InterPro" id="IPR013328">
    <property type="entry name" value="6PGD_dom2"/>
</dbReference>
<evidence type="ECO:0000256" key="11">
    <source>
        <dbReference type="ARBA" id="ARBA00023146"/>
    </source>
</evidence>
<dbReference type="InterPro" id="IPR008927">
    <property type="entry name" value="6-PGluconate_DH-like_C_sf"/>
</dbReference>
<evidence type="ECO:0000256" key="16">
    <source>
        <dbReference type="SAM" id="MobiDB-lite"/>
    </source>
</evidence>
<feature type="region of interest" description="Disordered" evidence="16">
    <location>
        <begin position="1374"/>
        <end position="1457"/>
    </location>
</feature>
<feature type="region of interest" description="Disordered" evidence="16">
    <location>
        <begin position="38"/>
        <end position="68"/>
    </location>
</feature>
<dbReference type="InterPro" id="IPR006195">
    <property type="entry name" value="aa-tRNA-synth_II"/>
</dbReference>
<feature type="compositionally biased region" description="Basic and acidic residues" evidence="16">
    <location>
        <begin position="56"/>
        <end position="68"/>
    </location>
</feature>
<feature type="region of interest" description="Disordered" evidence="16">
    <location>
        <begin position="1"/>
        <end position="26"/>
    </location>
</feature>
<evidence type="ECO:0000256" key="12">
    <source>
        <dbReference type="ARBA" id="ARBA00047364"/>
    </source>
</evidence>
<dbReference type="InterPro" id="IPR004364">
    <property type="entry name" value="Aa-tRNA-synt_II"/>
</dbReference>
<dbReference type="EMBL" id="CP119878">
    <property type="protein sequence ID" value="WFD34307.1"/>
    <property type="molecule type" value="Genomic_DNA"/>
</dbReference>
<dbReference type="InterPro" id="IPR024320">
    <property type="entry name" value="LPG_synthase_C"/>
</dbReference>
<dbReference type="SUPFAM" id="SSF47459">
    <property type="entry name" value="HLH, helix-loop-helix DNA-binding domain"/>
    <property type="match status" value="1"/>
</dbReference>
<dbReference type="GO" id="GO:0004815">
    <property type="term" value="F:aspartate-tRNA ligase activity"/>
    <property type="evidence" value="ECO:0007669"/>
    <property type="project" value="UniProtKB-EC"/>
</dbReference>
<dbReference type="InterPro" id="IPR015413">
    <property type="entry name" value="Methionyl/Leucyl_tRNA_Synth"/>
</dbReference>
<comment type="similarity">
    <text evidence="3">Belongs to the class-I aminoacyl-tRNA synthetase family.</text>
</comment>